<sequence>MLMEDAKREAVRRWRELPLSERRTDEQAAAFAMKLHHSGELRFRCSGDPYQHIKGWLQHAKATI</sequence>
<reference evidence="1 2" key="1">
    <citation type="submission" date="2020-08" db="EMBL/GenBank/DDBJ databases">
        <title>Genomic Encyclopedia of Type Strains, Phase IV (KMG-IV): sequencing the most valuable type-strain genomes for metagenomic binning, comparative biology and taxonomic classification.</title>
        <authorList>
            <person name="Goeker M."/>
        </authorList>
    </citation>
    <scope>NUCLEOTIDE SEQUENCE [LARGE SCALE GENOMIC DNA]</scope>
    <source>
        <strain evidence="1 2">DSM 5686</strain>
    </source>
</reference>
<dbReference type="Proteomes" id="UP000565455">
    <property type="component" value="Unassembled WGS sequence"/>
</dbReference>
<organism evidence="1 2">
    <name type="scientific">Methylobacterium fujisawaense</name>
    <dbReference type="NCBI Taxonomy" id="107400"/>
    <lineage>
        <taxon>Bacteria</taxon>
        <taxon>Pseudomonadati</taxon>
        <taxon>Pseudomonadota</taxon>
        <taxon>Alphaproteobacteria</taxon>
        <taxon>Hyphomicrobiales</taxon>
        <taxon>Methylobacteriaceae</taxon>
        <taxon>Methylobacterium</taxon>
    </lineage>
</organism>
<evidence type="ECO:0000313" key="2">
    <source>
        <dbReference type="Proteomes" id="UP000565455"/>
    </source>
</evidence>
<comment type="caution">
    <text evidence="1">The sequence shown here is derived from an EMBL/GenBank/DDBJ whole genome shotgun (WGS) entry which is preliminary data.</text>
</comment>
<protein>
    <submittedName>
        <fullName evidence="1">Uncharacterized protein</fullName>
    </submittedName>
</protein>
<dbReference type="RefSeq" id="WP_182592402.1">
    <property type="nucleotide sequence ID" value="NZ_JACJIM010000005.1"/>
</dbReference>
<proteinExistence type="predicted"/>
<accession>A0ABR6DDP1</accession>
<name>A0ABR6DDP1_9HYPH</name>
<evidence type="ECO:0000313" key="1">
    <source>
        <dbReference type="EMBL" id="MBA9063903.1"/>
    </source>
</evidence>
<gene>
    <name evidence="1" type="ORF">GGQ91_003304</name>
</gene>
<dbReference type="GeneID" id="96604978"/>
<keyword evidence="2" id="KW-1185">Reference proteome</keyword>
<dbReference type="EMBL" id="JACJIM010000005">
    <property type="protein sequence ID" value="MBA9063903.1"/>
    <property type="molecule type" value="Genomic_DNA"/>
</dbReference>